<proteinExistence type="predicted"/>
<dbReference type="Proteomes" id="UP001185069">
    <property type="component" value="Unassembled WGS sequence"/>
</dbReference>
<evidence type="ECO:0000256" key="1">
    <source>
        <dbReference type="SAM" id="MobiDB-lite"/>
    </source>
</evidence>
<feature type="region of interest" description="Disordered" evidence="1">
    <location>
        <begin position="1"/>
        <end position="22"/>
    </location>
</feature>
<protein>
    <submittedName>
        <fullName evidence="2">Uncharacterized protein</fullName>
    </submittedName>
</protein>
<gene>
    <name evidence="2" type="ORF">JOE69_002671</name>
</gene>
<keyword evidence="3" id="KW-1185">Reference proteome</keyword>
<organism evidence="2 3">
    <name type="scientific">Arthrobacter russicus</name>
    <dbReference type="NCBI Taxonomy" id="172040"/>
    <lineage>
        <taxon>Bacteria</taxon>
        <taxon>Bacillati</taxon>
        <taxon>Actinomycetota</taxon>
        <taxon>Actinomycetes</taxon>
        <taxon>Micrococcales</taxon>
        <taxon>Micrococcaceae</taxon>
        <taxon>Arthrobacter</taxon>
    </lineage>
</organism>
<evidence type="ECO:0000313" key="3">
    <source>
        <dbReference type="Proteomes" id="UP001185069"/>
    </source>
</evidence>
<sequence>MKLNQAAEHQAPVTAAPAARRRAEPPVIATLGSENLLALQRSAGNGATAELLRTPAVAQRSAADPVLQRAGGHSGGVGPKGSYEIELSKSDFLKDSFVKGSLKTKFEFTVEAAIAAASISAAGSDFGSPGKRNAGAKAEITLLKEKLHQELWLLTVVERKVKLGFELSRKKFDLSAGVDFKAATPLKWFDLSGSGKLTAVGVDWEKMQKNPDDVTLAELKFGVSGVPNFVVELGGSRVKVQGKLTAEVGFKPNWPRIVQEVLLRQAQTAGEVVSGTAETAMAGGAAEGAAATGAAVGEGAIGVGATAYIGAAAAIGLPLLSVAALGYAFSRIDADIQATVDGAIAGQDGRRAAAGYAADYATVMSGYKSGSGPGAVEAEQHLDQAMAKLARENPGKEISRQELCREILNRHGGYQQLVKELEKAFKEKYFANTVQNWEAAHRPDFSWLENLGEGWGRRGIFARNLRSALYAY</sequence>
<feature type="compositionally biased region" description="Low complexity" evidence="1">
    <location>
        <begin position="1"/>
        <end position="18"/>
    </location>
</feature>
<dbReference type="EMBL" id="JAVDQF010000001">
    <property type="protein sequence ID" value="MDR6270433.1"/>
    <property type="molecule type" value="Genomic_DNA"/>
</dbReference>
<accession>A0ABU1JDI6</accession>
<comment type="caution">
    <text evidence="2">The sequence shown here is derived from an EMBL/GenBank/DDBJ whole genome shotgun (WGS) entry which is preliminary data.</text>
</comment>
<dbReference type="RefSeq" id="WP_309799517.1">
    <property type="nucleotide sequence ID" value="NZ_BAAAHY010000007.1"/>
</dbReference>
<reference evidence="2 3" key="1">
    <citation type="submission" date="2023-07" db="EMBL/GenBank/DDBJ databases">
        <title>Sequencing the genomes of 1000 actinobacteria strains.</title>
        <authorList>
            <person name="Klenk H.-P."/>
        </authorList>
    </citation>
    <scope>NUCLEOTIDE SEQUENCE [LARGE SCALE GENOMIC DNA]</scope>
    <source>
        <strain evidence="2 3">DSM 14555</strain>
    </source>
</reference>
<name>A0ABU1JDI6_9MICC</name>
<evidence type="ECO:0000313" key="2">
    <source>
        <dbReference type="EMBL" id="MDR6270433.1"/>
    </source>
</evidence>